<evidence type="ECO:0000313" key="3">
    <source>
        <dbReference type="Proteomes" id="UP000199021"/>
    </source>
</evidence>
<dbReference type="AlphaFoldDB" id="A0A1H9HM19"/>
<gene>
    <name evidence="2" type="ORF">SAMN05444359_1135</name>
</gene>
<reference evidence="3" key="1">
    <citation type="submission" date="2016-10" db="EMBL/GenBank/DDBJ databases">
        <authorList>
            <person name="Varghese N."/>
            <person name="Submissions S."/>
        </authorList>
    </citation>
    <scope>NUCLEOTIDE SEQUENCE [LARGE SCALE GENOMIC DNA]</scope>
    <source>
        <strain evidence="3">DSM 24740</strain>
    </source>
</reference>
<dbReference type="Proteomes" id="UP000199021">
    <property type="component" value="Unassembled WGS sequence"/>
</dbReference>
<proteinExistence type="predicted"/>
<dbReference type="EMBL" id="FOFB01000013">
    <property type="protein sequence ID" value="SEQ63373.1"/>
    <property type="molecule type" value="Genomic_DNA"/>
</dbReference>
<name>A0A1H9HM19_9BACT</name>
<protein>
    <submittedName>
        <fullName evidence="2">Uncharacterized protein</fullName>
    </submittedName>
</protein>
<keyword evidence="1" id="KW-1133">Transmembrane helix</keyword>
<dbReference type="STRING" id="478744.SAMN05444359_1135"/>
<dbReference type="InParanoid" id="A0A1H9HM19"/>
<keyword evidence="1" id="KW-0472">Membrane</keyword>
<organism evidence="2 3">
    <name type="scientific">Neolewinella agarilytica</name>
    <dbReference type="NCBI Taxonomy" id="478744"/>
    <lineage>
        <taxon>Bacteria</taxon>
        <taxon>Pseudomonadati</taxon>
        <taxon>Bacteroidota</taxon>
        <taxon>Saprospiria</taxon>
        <taxon>Saprospirales</taxon>
        <taxon>Lewinellaceae</taxon>
        <taxon>Neolewinella</taxon>
    </lineage>
</organism>
<feature type="transmembrane region" description="Helical" evidence="1">
    <location>
        <begin position="230"/>
        <end position="253"/>
    </location>
</feature>
<feature type="transmembrane region" description="Helical" evidence="1">
    <location>
        <begin position="136"/>
        <end position="163"/>
    </location>
</feature>
<keyword evidence="1" id="KW-0812">Transmembrane</keyword>
<evidence type="ECO:0000313" key="2">
    <source>
        <dbReference type="EMBL" id="SEQ63373.1"/>
    </source>
</evidence>
<keyword evidence="3" id="KW-1185">Reference proteome</keyword>
<sequence>MYIYEKMEIRKSLPIKHSLLIDVDGLSRLVKYLHGKFKKVSLIARCNDDTRLEFQSLAELVDYENPTHRRINAIRIVCNKDDVYTSTFGDVEITLGDYLTQWTGIIEYRLEDYQFFLELEKEISARIKQFKPWYSLFTSLDFTTVIFASLIGLFILGTFYGGYLEYIGKFPESTTNDDNSPDMLFWSGFIIVFGASILLGYLLNRINKYLFPEFTFLLGQSNETSSIKFAALRFIFIGVILAIIINVLSSFIYDMVKS</sequence>
<feature type="transmembrane region" description="Helical" evidence="1">
    <location>
        <begin position="183"/>
        <end position="203"/>
    </location>
</feature>
<accession>A0A1H9HM19</accession>
<evidence type="ECO:0000256" key="1">
    <source>
        <dbReference type="SAM" id="Phobius"/>
    </source>
</evidence>